<dbReference type="Proteomes" id="UP000054248">
    <property type="component" value="Unassembled WGS sequence"/>
</dbReference>
<dbReference type="EMBL" id="KN822960">
    <property type="protein sequence ID" value="KIO31706.1"/>
    <property type="molecule type" value="Genomic_DNA"/>
</dbReference>
<feature type="region of interest" description="Disordered" evidence="1">
    <location>
        <begin position="267"/>
        <end position="330"/>
    </location>
</feature>
<name>A0A0C3QS48_9AGAM</name>
<feature type="compositionally biased region" description="Polar residues" evidence="1">
    <location>
        <begin position="304"/>
        <end position="328"/>
    </location>
</feature>
<accession>A0A0C3QS48</accession>
<reference evidence="2 3" key="1">
    <citation type="submission" date="2014-04" db="EMBL/GenBank/DDBJ databases">
        <authorList>
            <consortium name="DOE Joint Genome Institute"/>
            <person name="Kuo A."/>
            <person name="Girlanda M."/>
            <person name="Perotto S."/>
            <person name="Kohler A."/>
            <person name="Nagy L.G."/>
            <person name="Floudas D."/>
            <person name="Copeland A."/>
            <person name="Barry K.W."/>
            <person name="Cichocki N."/>
            <person name="Veneault-Fourrey C."/>
            <person name="LaButti K."/>
            <person name="Lindquist E.A."/>
            <person name="Lipzen A."/>
            <person name="Lundell T."/>
            <person name="Morin E."/>
            <person name="Murat C."/>
            <person name="Sun H."/>
            <person name="Tunlid A."/>
            <person name="Henrissat B."/>
            <person name="Grigoriev I.V."/>
            <person name="Hibbett D.S."/>
            <person name="Martin F."/>
            <person name="Nordberg H.P."/>
            <person name="Cantor M.N."/>
            <person name="Hua S.X."/>
        </authorList>
    </citation>
    <scope>NUCLEOTIDE SEQUENCE [LARGE SCALE GENOMIC DNA]</scope>
    <source>
        <strain evidence="2 3">MUT 4182</strain>
    </source>
</reference>
<evidence type="ECO:0000256" key="1">
    <source>
        <dbReference type="SAM" id="MobiDB-lite"/>
    </source>
</evidence>
<dbReference type="AlphaFoldDB" id="A0A0C3QS48"/>
<feature type="region of interest" description="Disordered" evidence="1">
    <location>
        <begin position="1"/>
        <end position="20"/>
    </location>
</feature>
<keyword evidence="3" id="KW-1185">Reference proteome</keyword>
<evidence type="ECO:0000313" key="3">
    <source>
        <dbReference type="Proteomes" id="UP000054248"/>
    </source>
</evidence>
<protein>
    <submittedName>
        <fullName evidence="2">Uncharacterized protein</fullName>
    </submittedName>
</protein>
<gene>
    <name evidence="2" type="ORF">M407DRAFT_4836</name>
</gene>
<reference evidence="3" key="2">
    <citation type="submission" date="2015-01" db="EMBL/GenBank/DDBJ databases">
        <title>Evolutionary Origins and Diversification of the Mycorrhizal Mutualists.</title>
        <authorList>
            <consortium name="DOE Joint Genome Institute"/>
            <consortium name="Mycorrhizal Genomics Consortium"/>
            <person name="Kohler A."/>
            <person name="Kuo A."/>
            <person name="Nagy L.G."/>
            <person name="Floudas D."/>
            <person name="Copeland A."/>
            <person name="Barry K.W."/>
            <person name="Cichocki N."/>
            <person name="Veneault-Fourrey C."/>
            <person name="LaButti K."/>
            <person name="Lindquist E.A."/>
            <person name="Lipzen A."/>
            <person name="Lundell T."/>
            <person name="Morin E."/>
            <person name="Murat C."/>
            <person name="Riley R."/>
            <person name="Ohm R."/>
            <person name="Sun H."/>
            <person name="Tunlid A."/>
            <person name="Henrissat B."/>
            <person name="Grigoriev I.V."/>
            <person name="Hibbett D.S."/>
            <person name="Martin F."/>
        </authorList>
    </citation>
    <scope>NUCLEOTIDE SEQUENCE [LARGE SCALE GENOMIC DNA]</scope>
    <source>
        <strain evidence="3">MUT 4182</strain>
    </source>
</reference>
<feature type="compositionally biased region" description="Low complexity" evidence="1">
    <location>
        <begin position="292"/>
        <end position="303"/>
    </location>
</feature>
<evidence type="ECO:0000313" key="2">
    <source>
        <dbReference type="EMBL" id="KIO31706.1"/>
    </source>
</evidence>
<organism evidence="2 3">
    <name type="scientific">Tulasnella calospora MUT 4182</name>
    <dbReference type="NCBI Taxonomy" id="1051891"/>
    <lineage>
        <taxon>Eukaryota</taxon>
        <taxon>Fungi</taxon>
        <taxon>Dikarya</taxon>
        <taxon>Basidiomycota</taxon>
        <taxon>Agaricomycotina</taxon>
        <taxon>Agaricomycetes</taxon>
        <taxon>Cantharellales</taxon>
        <taxon>Tulasnellaceae</taxon>
        <taxon>Tulasnella</taxon>
    </lineage>
</organism>
<dbReference type="HOGENOM" id="CLU_694814_0_0_1"/>
<sequence>MVFSILGKQPAQQSGYIENGGKSFKDQVKEASHFAMPRHSYLYPIRQQKPLTAAHKPPLPPFIPLPPLEDKDEMYVDIMTQLYDGFPQTQQRRSKPPNLWSYVDKAFSNYEPDQKSSSFKESMSDNYSHFVSTPGSTIGLIVDKELQKSIHPPTLDLDKPDFQASTARRSDETIAFVVHNSNRPSHVKDTSIDTEDIGVEEAGALDDAGSEPKSADTVIPVDGKADETTGLLASQENQGFGSDSQSLLNGDIDQSQQELLVEVTEGLGDLGGDSNSESYQEPRESSEPGSALVSSSQSLVLSQEGNCETDQHLSLSRTGGTNQPSRTPSPLVDDIGSLIVSISPDAVRVNGHFCDVFEGSHINAGKVALKRPRIGATGYDDVVIRVGNPSPRAEPRA</sequence>
<proteinExistence type="predicted"/>